<accession>A0A6J5NYF6</accession>
<evidence type="ECO:0000256" key="1">
    <source>
        <dbReference type="SAM" id="MobiDB-lite"/>
    </source>
</evidence>
<sequence>MKIQDAMAKVAQERAGKATQPIELVIAIKRATKEGADEDDMEEDGEEGDGEDMGDSEECCPMCKTPKSDQPPRALTYEMDQKERAAIKSEAAAKGYAHDKMGMPVKK</sequence>
<evidence type="ECO:0000313" key="2">
    <source>
        <dbReference type="EMBL" id="CAB4162078.1"/>
    </source>
</evidence>
<dbReference type="EMBL" id="LR796723">
    <property type="protein sequence ID" value="CAB4162078.1"/>
    <property type="molecule type" value="Genomic_DNA"/>
</dbReference>
<gene>
    <name evidence="2" type="ORF">UFOVP777_20</name>
</gene>
<organism evidence="2">
    <name type="scientific">uncultured Caudovirales phage</name>
    <dbReference type="NCBI Taxonomy" id="2100421"/>
    <lineage>
        <taxon>Viruses</taxon>
        <taxon>Duplodnaviria</taxon>
        <taxon>Heunggongvirae</taxon>
        <taxon>Uroviricota</taxon>
        <taxon>Caudoviricetes</taxon>
        <taxon>Peduoviridae</taxon>
        <taxon>Maltschvirus</taxon>
        <taxon>Maltschvirus maltsch</taxon>
    </lineage>
</organism>
<name>A0A6J5NYF6_9CAUD</name>
<feature type="region of interest" description="Disordered" evidence="1">
    <location>
        <begin position="30"/>
        <end position="73"/>
    </location>
</feature>
<proteinExistence type="predicted"/>
<reference evidence="2" key="1">
    <citation type="submission" date="2020-04" db="EMBL/GenBank/DDBJ databases">
        <authorList>
            <person name="Chiriac C."/>
            <person name="Salcher M."/>
            <person name="Ghai R."/>
            <person name="Kavagutti S V."/>
        </authorList>
    </citation>
    <scope>NUCLEOTIDE SEQUENCE</scope>
</reference>
<protein>
    <submittedName>
        <fullName evidence="2">Uncharacterized protein</fullName>
    </submittedName>
</protein>
<feature type="compositionally biased region" description="Acidic residues" evidence="1">
    <location>
        <begin position="36"/>
        <end position="58"/>
    </location>
</feature>